<dbReference type="Proteomes" id="UP000515663">
    <property type="component" value="Chromosome"/>
</dbReference>
<keyword evidence="2" id="KW-1185">Reference proteome</keyword>
<reference evidence="2" key="1">
    <citation type="submission" date="2020-07" db="EMBL/GenBank/DDBJ databases">
        <title>novel species isolated from the respiratory tract of Marmot.</title>
        <authorList>
            <person name="Zhang G."/>
        </authorList>
    </citation>
    <scope>NUCLEOTIDE SEQUENCE [LARGE SCALE GENOMIC DNA]</scope>
    <source>
        <strain evidence="2">686</strain>
    </source>
</reference>
<dbReference type="EMBL" id="CP059491">
    <property type="protein sequence ID" value="QMT02224.1"/>
    <property type="molecule type" value="Genomic_DNA"/>
</dbReference>
<organism evidence="1 2">
    <name type="scientific">Gordonia jinghuaiqii</name>
    <dbReference type="NCBI Taxonomy" id="2758710"/>
    <lineage>
        <taxon>Bacteria</taxon>
        <taxon>Bacillati</taxon>
        <taxon>Actinomycetota</taxon>
        <taxon>Actinomycetes</taxon>
        <taxon>Mycobacteriales</taxon>
        <taxon>Gordoniaceae</taxon>
        <taxon>Gordonia</taxon>
    </lineage>
</organism>
<dbReference type="Pfam" id="PF10698">
    <property type="entry name" value="DUF2505"/>
    <property type="match status" value="1"/>
</dbReference>
<gene>
    <name evidence="1" type="ORF">H1R19_03360</name>
</gene>
<protein>
    <submittedName>
        <fullName evidence="1">DUF2505 domain-containing protein</fullName>
    </submittedName>
</protein>
<dbReference type="RefSeq" id="WP_219850570.1">
    <property type="nucleotide sequence ID" value="NZ_CP059491.1"/>
</dbReference>
<proteinExistence type="predicted"/>
<dbReference type="KEGG" id="gji:H1R19_03360"/>
<name>A0A7D7QIE4_9ACTN</name>
<dbReference type="InterPro" id="IPR019639">
    <property type="entry name" value="DUF2505"/>
</dbReference>
<accession>A0A7D7QIE4</accession>
<evidence type="ECO:0000313" key="1">
    <source>
        <dbReference type="EMBL" id="QMT02224.1"/>
    </source>
</evidence>
<dbReference type="AlphaFoldDB" id="A0A7D7QIE4"/>
<sequence length="168" mass="18224">MASKLQHSVSYPFSTARLWAIYTNEQYWHDLVERMNAGHGHVEKVTIDGDTVTVQMQQGIPSDKLPSAVTKIMPGDLGIPRKNTYRLVGDKIEGEIHATVDGAPVPVNVNGTVITAGDPATTQYDAEVSVNLPMFGGKIEKAVVSELSGLLDAERGHTVDWEAENPLT</sequence>
<evidence type="ECO:0000313" key="2">
    <source>
        <dbReference type="Proteomes" id="UP000515663"/>
    </source>
</evidence>